<gene>
    <name evidence="1" type="ORF">RFULGI_LOCUS2599</name>
</gene>
<organism evidence="1 2">
    <name type="scientific">Racocetra fulgida</name>
    <dbReference type="NCBI Taxonomy" id="60492"/>
    <lineage>
        <taxon>Eukaryota</taxon>
        <taxon>Fungi</taxon>
        <taxon>Fungi incertae sedis</taxon>
        <taxon>Mucoromycota</taxon>
        <taxon>Glomeromycotina</taxon>
        <taxon>Glomeromycetes</taxon>
        <taxon>Diversisporales</taxon>
        <taxon>Gigasporaceae</taxon>
        <taxon>Racocetra</taxon>
    </lineage>
</organism>
<evidence type="ECO:0000313" key="1">
    <source>
        <dbReference type="EMBL" id="CAG8504564.1"/>
    </source>
</evidence>
<name>A0A9N8ZRU2_9GLOM</name>
<keyword evidence="2" id="KW-1185">Reference proteome</keyword>
<feature type="non-terminal residue" evidence="1">
    <location>
        <position position="70"/>
    </location>
</feature>
<protein>
    <submittedName>
        <fullName evidence="1">8813_t:CDS:1</fullName>
    </submittedName>
</protein>
<dbReference type="AlphaFoldDB" id="A0A9N8ZRU2"/>
<reference evidence="1" key="1">
    <citation type="submission" date="2021-06" db="EMBL/GenBank/DDBJ databases">
        <authorList>
            <person name="Kallberg Y."/>
            <person name="Tangrot J."/>
            <person name="Rosling A."/>
        </authorList>
    </citation>
    <scope>NUCLEOTIDE SEQUENCE</scope>
    <source>
        <strain evidence="1">IN212</strain>
    </source>
</reference>
<dbReference type="EMBL" id="CAJVPZ010002010">
    <property type="protein sequence ID" value="CAG8504564.1"/>
    <property type="molecule type" value="Genomic_DNA"/>
</dbReference>
<sequence>GDLYCKESTDSYGNGYVYSNVKGTNGTCIYGYRSDCDCRKGTCDKKASPLKEQEKKFIDRYLPYFEKRKK</sequence>
<accession>A0A9N8ZRU2</accession>
<evidence type="ECO:0000313" key="2">
    <source>
        <dbReference type="Proteomes" id="UP000789396"/>
    </source>
</evidence>
<comment type="caution">
    <text evidence="1">The sequence shown here is derived from an EMBL/GenBank/DDBJ whole genome shotgun (WGS) entry which is preliminary data.</text>
</comment>
<proteinExistence type="predicted"/>
<dbReference type="Proteomes" id="UP000789396">
    <property type="component" value="Unassembled WGS sequence"/>
</dbReference>